<evidence type="ECO:0000256" key="2">
    <source>
        <dbReference type="ARBA" id="ARBA00009199"/>
    </source>
</evidence>
<evidence type="ECO:0000313" key="7">
    <source>
        <dbReference type="EMBL" id="TBF20828.1"/>
    </source>
</evidence>
<sequence>MTSKNGSTRMNKPLKTTTEPHPLDLPATGIADGIRAGRFTAETVVAESIRRARAVSPLLNPFAVIREEQALDAARKADQAVSRGEATGPLHGVPFAAKDLTPTKGDLTTLGSWTRENWVPDKTALCIRRLEEAGAILMGKTTSPEFAFSSFTNSPRWGITRNPWNPERTSGGSSGGSAVAVATGVVPFAEGTDMGGSVRIPSAFCGTVGLKPSLGRIPMTILPSVFDNISHFGPLARTVGDAIAFMEATCGPSDEDISSLPVRFTSPVARGGDLEGKRFAFSMDLGYYHVEQQVQQVIRDAVAELRLAGATVVEVPMHWTRAVNDEWFDLWCVFMSAFFGETIERYRKDMDPAVVAMIERGLVMNATSYKRVELLRTAMWRDMAKLFESYDALLCPTCAITAPPVLETDDDYVATLADGRFKGLDLTCPFNMLPQLPALSLPVGLAADGLPVGLQIVGRRFGDEDVLSYSAALEARLIAAGISSRRLPTP</sequence>
<dbReference type="InterPro" id="IPR000120">
    <property type="entry name" value="Amidase"/>
</dbReference>
<evidence type="ECO:0000313" key="8">
    <source>
        <dbReference type="Proteomes" id="UP000291892"/>
    </source>
</evidence>
<reference evidence="6 9" key="2">
    <citation type="submission" date="2019-12" db="EMBL/GenBank/DDBJ databases">
        <title>Rhizobium genotypes associated with high levels of biological nitrogen fixation by grain legumes in a temperate-maritime cropping system.</title>
        <authorList>
            <person name="Maluk M."/>
            <person name="Francesc Ferrando Molina F."/>
            <person name="Lopez Del Egido L."/>
            <person name="Lafos M."/>
            <person name="Langarica-Fuentes A."/>
            <person name="Gebre Yohannes G."/>
            <person name="Young M.W."/>
            <person name="Martin P."/>
            <person name="Gantlett R."/>
            <person name="Kenicer G."/>
            <person name="Hawes C."/>
            <person name="Begg G.S."/>
            <person name="Quilliam R.S."/>
            <person name="Squire G.R."/>
            <person name="Poole P.S."/>
            <person name="Young P.W."/>
            <person name="Iannetta P.M."/>
            <person name="James E.K."/>
        </authorList>
    </citation>
    <scope>NUCLEOTIDE SEQUENCE [LARGE SCALE GENOMIC DNA]</scope>
    <source>
        <strain evidence="6 9">JHI985</strain>
    </source>
</reference>
<dbReference type="Pfam" id="PF01425">
    <property type="entry name" value="Amidase"/>
    <property type="match status" value="1"/>
</dbReference>
<dbReference type="Gene3D" id="3.90.1300.10">
    <property type="entry name" value="Amidase signature (AS) domain"/>
    <property type="match status" value="1"/>
</dbReference>
<dbReference type="Proteomes" id="UP000291892">
    <property type="component" value="Unassembled WGS sequence"/>
</dbReference>
<dbReference type="PANTHER" id="PTHR11895">
    <property type="entry name" value="TRANSAMIDASE"/>
    <property type="match status" value="1"/>
</dbReference>
<dbReference type="InterPro" id="IPR023631">
    <property type="entry name" value="Amidase_dom"/>
</dbReference>
<dbReference type="AlphaFoldDB" id="A0AAE8U3W1"/>
<evidence type="ECO:0000313" key="9">
    <source>
        <dbReference type="Proteomes" id="UP000661163"/>
    </source>
</evidence>
<gene>
    <name evidence="7" type="ORF">ELG94_21955</name>
    <name evidence="6" type="ORF">GR217_31710</name>
</gene>
<proteinExistence type="inferred from homology"/>
<reference evidence="7 8" key="1">
    <citation type="submission" date="2019-02" db="EMBL/GenBank/DDBJ databases">
        <title>The genomic architecture of introgression among sibling species of bacteria.</title>
        <authorList>
            <person name="Cavassim M.I.A."/>
            <person name="Moeskjaer S."/>
            <person name="Moslemi C."/>
            <person name="Fields B."/>
            <person name="Bachmann A."/>
            <person name="Vilhjalmsson B."/>
            <person name="Schierup M.H."/>
            <person name="Young J.P.W."/>
            <person name="Andersen S.U."/>
        </authorList>
    </citation>
    <scope>NUCLEOTIDE SEQUENCE [LARGE SCALE GENOMIC DNA]</scope>
    <source>
        <strain evidence="7 8">SM42</strain>
    </source>
</reference>
<evidence type="ECO:0000256" key="1">
    <source>
        <dbReference type="ARBA" id="ARBA00003871"/>
    </source>
</evidence>
<evidence type="ECO:0000256" key="4">
    <source>
        <dbReference type="SAM" id="MobiDB-lite"/>
    </source>
</evidence>
<dbReference type="InterPro" id="IPR036928">
    <property type="entry name" value="AS_sf"/>
</dbReference>
<dbReference type="Proteomes" id="UP000661163">
    <property type="component" value="Unassembled WGS sequence"/>
</dbReference>
<comment type="similarity">
    <text evidence="2">Belongs to the amidase family.</text>
</comment>
<evidence type="ECO:0000313" key="6">
    <source>
        <dbReference type="EMBL" id="NEI52200.1"/>
    </source>
</evidence>
<comment type="caution">
    <text evidence="7">The sequence shown here is derived from an EMBL/GenBank/DDBJ whole genome shotgun (WGS) entry which is preliminary data.</text>
</comment>
<dbReference type="RefSeq" id="WP_024323591.1">
    <property type="nucleotide sequence ID" value="NZ_SILK01000001.1"/>
</dbReference>
<dbReference type="SUPFAM" id="SSF75304">
    <property type="entry name" value="Amidase signature (AS) enzymes"/>
    <property type="match status" value="1"/>
</dbReference>
<accession>A0AAE8U3W1</accession>
<dbReference type="PANTHER" id="PTHR11895:SF7">
    <property type="entry name" value="GLUTAMYL-TRNA(GLN) AMIDOTRANSFERASE SUBUNIT A, MITOCHONDRIAL"/>
    <property type="match status" value="1"/>
</dbReference>
<feature type="domain" description="Amidase" evidence="5">
    <location>
        <begin position="44"/>
        <end position="467"/>
    </location>
</feature>
<dbReference type="EMBL" id="WUFC01000036">
    <property type="protein sequence ID" value="NEI52200.1"/>
    <property type="molecule type" value="Genomic_DNA"/>
</dbReference>
<dbReference type="PIRSF" id="PIRSF001221">
    <property type="entry name" value="Amidase_fungi"/>
    <property type="match status" value="1"/>
</dbReference>
<evidence type="ECO:0000259" key="5">
    <source>
        <dbReference type="Pfam" id="PF01425"/>
    </source>
</evidence>
<dbReference type="PROSITE" id="PS00571">
    <property type="entry name" value="AMIDASES"/>
    <property type="match status" value="1"/>
</dbReference>
<name>A0AAE8U3W1_9HYPH</name>
<evidence type="ECO:0000256" key="3">
    <source>
        <dbReference type="ARBA" id="ARBA00021874"/>
    </source>
</evidence>
<feature type="compositionally biased region" description="Polar residues" evidence="4">
    <location>
        <begin position="1"/>
        <end position="19"/>
    </location>
</feature>
<feature type="region of interest" description="Disordered" evidence="4">
    <location>
        <begin position="1"/>
        <end position="26"/>
    </location>
</feature>
<dbReference type="InterPro" id="IPR020556">
    <property type="entry name" value="Amidase_CS"/>
</dbReference>
<dbReference type="EMBL" id="SIKX01000001">
    <property type="protein sequence ID" value="TBF20828.1"/>
    <property type="molecule type" value="Genomic_DNA"/>
</dbReference>
<protein>
    <recommendedName>
        <fullName evidence="3">Indoleacetamide hydrolase</fullName>
    </recommendedName>
</protein>
<dbReference type="GO" id="GO:0003824">
    <property type="term" value="F:catalytic activity"/>
    <property type="evidence" value="ECO:0007669"/>
    <property type="project" value="InterPro"/>
</dbReference>
<comment type="function">
    <text evidence="1">Hydrolyzes indole-3-acetamide (IAM) into indole-3-acetic acid (IAA).</text>
</comment>
<organism evidence="7 8">
    <name type="scientific">Rhizobium ruizarguesonis</name>
    <dbReference type="NCBI Taxonomy" id="2081791"/>
    <lineage>
        <taxon>Bacteria</taxon>
        <taxon>Pseudomonadati</taxon>
        <taxon>Pseudomonadota</taxon>
        <taxon>Alphaproteobacteria</taxon>
        <taxon>Hyphomicrobiales</taxon>
        <taxon>Rhizobiaceae</taxon>
        <taxon>Rhizobium/Agrobacterium group</taxon>
        <taxon>Rhizobium</taxon>
    </lineage>
</organism>